<accession>A0A5B0PZ39</accession>
<proteinExistence type="inferred from homology"/>
<protein>
    <submittedName>
        <fullName evidence="4">Uncharacterized protein</fullName>
    </submittedName>
</protein>
<evidence type="ECO:0000313" key="4">
    <source>
        <dbReference type="EMBL" id="KAA1106039.1"/>
    </source>
</evidence>
<dbReference type="SUPFAM" id="SSF51735">
    <property type="entry name" value="NAD(P)-binding Rossmann-fold domains"/>
    <property type="match status" value="1"/>
</dbReference>
<keyword evidence="5" id="KW-1185">Reference proteome</keyword>
<dbReference type="PRINTS" id="PR00081">
    <property type="entry name" value="GDHRDH"/>
</dbReference>
<dbReference type="GO" id="GO:0016491">
    <property type="term" value="F:oxidoreductase activity"/>
    <property type="evidence" value="ECO:0007669"/>
    <property type="project" value="UniProtKB-KW"/>
</dbReference>
<dbReference type="AlphaFoldDB" id="A0A5B0PZ39"/>
<feature type="signal peptide" evidence="3">
    <location>
        <begin position="1"/>
        <end position="27"/>
    </location>
</feature>
<dbReference type="Gene3D" id="3.40.50.720">
    <property type="entry name" value="NAD(P)-binding Rossmann-like Domain"/>
    <property type="match status" value="1"/>
</dbReference>
<dbReference type="InterPro" id="IPR036291">
    <property type="entry name" value="NAD(P)-bd_dom_sf"/>
</dbReference>
<dbReference type="OrthoDB" id="191139at2759"/>
<dbReference type="InterPro" id="IPR002347">
    <property type="entry name" value="SDR_fam"/>
</dbReference>
<dbReference type="Proteomes" id="UP000324748">
    <property type="component" value="Unassembled WGS sequence"/>
</dbReference>
<keyword evidence="3" id="KW-0732">Signal</keyword>
<evidence type="ECO:0000313" key="5">
    <source>
        <dbReference type="Proteomes" id="UP000324748"/>
    </source>
</evidence>
<name>A0A5B0PZ39_PUCGR</name>
<dbReference type="PRINTS" id="PR00080">
    <property type="entry name" value="SDRFAMILY"/>
</dbReference>
<dbReference type="EMBL" id="VSWC01000040">
    <property type="protein sequence ID" value="KAA1106039.1"/>
    <property type="molecule type" value="Genomic_DNA"/>
</dbReference>
<dbReference type="CDD" id="cd05327">
    <property type="entry name" value="retinol-DH_like_SDR_c_like"/>
    <property type="match status" value="1"/>
</dbReference>
<gene>
    <name evidence="4" type="ORF">PGT21_027381</name>
</gene>
<comment type="caution">
    <text evidence="4">The sequence shown here is derived from an EMBL/GenBank/DDBJ whole genome shotgun (WGS) entry which is preliminary data.</text>
</comment>
<organism evidence="4 5">
    <name type="scientific">Puccinia graminis f. sp. tritici</name>
    <dbReference type="NCBI Taxonomy" id="56615"/>
    <lineage>
        <taxon>Eukaryota</taxon>
        <taxon>Fungi</taxon>
        <taxon>Dikarya</taxon>
        <taxon>Basidiomycota</taxon>
        <taxon>Pucciniomycotina</taxon>
        <taxon>Pucciniomycetes</taxon>
        <taxon>Pucciniales</taxon>
        <taxon>Pucciniaceae</taxon>
        <taxon>Puccinia</taxon>
    </lineage>
</organism>
<dbReference type="Pfam" id="PF00106">
    <property type="entry name" value="adh_short"/>
    <property type="match status" value="1"/>
</dbReference>
<evidence type="ECO:0000256" key="1">
    <source>
        <dbReference type="ARBA" id="ARBA00023002"/>
    </source>
</evidence>
<keyword evidence="1" id="KW-0560">Oxidoreductase</keyword>
<dbReference type="PANTHER" id="PTHR43157:SF31">
    <property type="entry name" value="PHOSPHATIDYLINOSITOL-GLYCAN BIOSYNTHESIS CLASS F PROTEIN"/>
    <property type="match status" value="1"/>
</dbReference>
<feature type="chain" id="PRO_5022689151" evidence="3">
    <location>
        <begin position="28"/>
        <end position="380"/>
    </location>
</feature>
<evidence type="ECO:0000256" key="2">
    <source>
        <dbReference type="RuleBase" id="RU000363"/>
    </source>
</evidence>
<comment type="similarity">
    <text evidence="2">Belongs to the short-chain dehydrogenases/reductases (SDR) family.</text>
</comment>
<reference evidence="4 5" key="1">
    <citation type="submission" date="2019-05" db="EMBL/GenBank/DDBJ databases">
        <title>Emergence of the Ug99 lineage of the wheat stem rust pathogen through somatic hybridization.</title>
        <authorList>
            <person name="Li F."/>
            <person name="Upadhyaya N.M."/>
            <person name="Sperschneider J."/>
            <person name="Matny O."/>
            <person name="Nguyen-Phuc H."/>
            <person name="Mago R."/>
            <person name="Raley C."/>
            <person name="Miller M.E."/>
            <person name="Silverstein K.A.T."/>
            <person name="Henningsen E."/>
            <person name="Hirsch C.D."/>
            <person name="Visser B."/>
            <person name="Pretorius Z.A."/>
            <person name="Steffenson B.J."/>
            <person name="Schwessinger B."/>
            <person name="Dodds P.N."/>
            <person name="Figueroa M."/>
        </authorList>
    </citation>
    <scope>NUCLEOTIDE SEQUENCE [LARGE SCALE GENOMIC DNA]</scope>
    <source>
        <strain evidence="4">21-0</strain>
    </source>
</reference>
<evidence type="ECO:0000256" key="3">
    <source>
        <dbReference type="SAM" id="SignalP"/>
    </source>
</evidence>
<sequence>MRPSMSIFLEYYQIVLVALCFFQATQSIPPFPHGIGKHADAEDFDSSFIALKMFGSSEGMGWTTNKIPNLEGRVAIVTGANSGIGYFTALELARHGAKTYLACRNPGLAEEAINKIRAIVPGSDLRFLKLDITSLNSAHSAAQEFIKSEERLDILVNNAAIAFKPYELSEDGIELQLCNAIGHFAFTIPLLDLLKKTSKDPESHVRIVNVSSVAHSWVLGTPDFSSVENLNKHSYCPIDRYGLSKLMNILFTNELQRRLSNTNVICASTYPGGVNTKLIAGISVKNYPILKNLGWLTSRTLLTPKDGAITSLYAATALEVEEKDLRSAYFCPFGVAAKPSKLAQDRDLAKKFWELCEKLVKEKIKSLSPAHLKISIHPGK</sequence>
<dbReference type="PANTHER" id="PTHR43157">
    <property type="entry name" value="PHOSPHATIDYLINOSITOL-GLYCAN BIOSYNTHESIS CLASS F PROTEIN-RELATED"/>
    <property type="match status" value="1"/>
</dbReference>